<accession>A0A840G1Y7</accession>
<feature type="transmembrane region" description="Helical" evidence="9">
    <location>
        <begin position="303"/>
        <end position="328"/>
    </location>
</feature>
<feature type="transmembrane region" description="Helical" evidence="9">
    <location>
        <begin position="334"/>
        <end position="355"/>
    </location>
</feature>
<evidence type="ECO:0000256" key="4">
    <source>
        <dbReference type="ARBA" id="ARBA00022519"/>
    </source>
</evidence>
<feature type="transmembrane region" description="Helical" evidence="9">
    <location>
        <begin position="159"/>
        <end position="187"/>
    </location>
</feature>
<evidence type="ECO:0000256" key="9">
    <source>
        <dbReference type="SAM" id="Phobius"/>
    </source>
</evidence>
<dbReference type="AlphaFoldDB" id="A0A840G1Y7"/>
<sequence length="361" mass="36630">MLSATAILALAFVLGAAFGLLCARTRFCTLGAVADIVVMADWRRMGMWLLAIAVAIAGSAALHAAGLIDLDKTIYRTPKLLWAAHLVGGLAFGVGMALASGCAGKTLILIGSGSIKALIVFLALCAGALMSMYGILSVLRIRVLNALSLPMPGGSDLPALLTGFGVPASAALAIAAGGLVIALLAFIFLRAGRLSAEQLAGGAGAGLLVVAGWLLSGHFGYVAEDPDTLQEAFLATRSGRMESLSFVAGQADLMSLLTQWSDNSQHPDFAIAVALGVVAGSAAHALATGSFRWEGFHDLEDSVHHLLGGVLMGFGAVTALGCSIGQGISGVSTLALGSLLTLPAIISGAAATLVWQLRRAD</sequence>
<dbReference type="PANTHER" id="PTHR30574:SF1">
    <property type="entry name" value="SULPHUR TRANSPORT DOMAIN-CONTAINING PROTEIN"/>
    <property type="match status" value="1"/>
</dbReference>
<feature type="transmembrane region" description="Helical" evidence="9">
    <location>
        <begin position="115"/>
        <end position="139"/>
    </location>
</feature>
<organism evidence="10 11">
    <name type="scientific">Rhodocyclus tenuis</name>
    <name type="common">Rhodospirillum tenue</name>
    <dbReference type="NCBI Taxonomy" id="1066"/>
    <lineage>
        <taxon>Bacteria</taxon>
        <taxon>Pseudomonadati</taxon>
        <taxon>Pseudomonadota</taxon>
        <taxon>Betaproteobacteria</taxon>
        <taxon>Rhodocyclales</taxon>
        <taxon>Rhodocyclaceae</taxon>
        <taxon>Rhodocyclus</taxon>
    </lineage>
</organism>
<feature type="transmembrane region" description="Helical" evidence="9">
    <location>
        <begin position="6"/>
        <end position="27"/>
    </location>
</feature>
<evidence type="ECO:0000256" key="8">
    <source>
        <dbReference type="ARBA" id="ARBA00035655"/>
    </source>
</evidence>
<dbReference type="RefSeq" id="WP_153114508.1">
    <property type="nucleotide sequence ID" value="NZ_JACIGE010000002.1"/>
</dbReference>
<proteinExistence type="inferred from homology"/>
<keyword evidence="7 9" id="KW-0472">Membrane</keyword>
<dbReference type="GO" id="GO:0005886">
    <property type="term" value="C:plasma membrane"/>
    <property type="evidence" value="ECO:0007669"/>
    <property type="project" value="UniProtKB-SubCell"/>
</dbReference>
<dbReference type="InterPro" id="IPR007272">
    <property type="entry name" value="Sulf_transp_TsuA/YedE"/>
</dbReference>
<dbReference type="EMBL" id="JACIGE010000002">
    <property type="protein sequence ID" value="MBB4246433.1"/>
    <property type="molecule type" value="Genomic_DNA"/>
</dbReference>
<name>A0A840G1Y7_RHOTE</name>
<keyword evidence="11" id="KW-1185">Reference proteome</keyword>
<feature type="transmembrane region" description="Helical" evidence="9">
    <location>
        <begin position="48"/>
        <end position="68"/>
    </location>
</feature>
<evidence type="ECO:0000313" key="10">
    <source>
        <dbReference type="EMBL" id="MBB4246433.1"/>
    </source>
</evidence>
<evidence type="ECO:0000313" key="11">
    <source>
        <dbReference type="Proteomes" id="UP000587070"/>
    </source>
</evidence>
<keyword evidence="3" id="KW-1003">Cell membrane</keyword>
<feature type="transmembrane region" description="Helical" evidence="9">
    <location>
        <begin position="269"/>
        <end position="291"/>
    </location>
</feature>
<evidence type="ECO:0008006" key="12">
    <source>
        <dbReference type="Google" id="ProtNLM"/>
    </source>
</evidence>
<keyword evidence="4" id="KW-0997">Cell inner membrane</keyword>
<comment type="similarity">
    <text evidence="8">Belongs to the TsuA/YedE (TC 9.B.102) family.</text>
</comment>
<evidence type="ECO:0000256" key="5">
    <source>
        <dbReference type="ARBA" id="ARBA00022692"/>
    </source>
</evidence>
<dbReference type="Pfam" id="PF04143">
    <property type="entry name" value="Sulf_transp"/>
    <property type="match status" value="1"/>
</dbReference>
<keyword evidence="6 9" id="KW-1133">Transmembrane helix</keyword>
<feature type="transmembrane region" description="Helical" evidence="9">
    <location>
        <begin position="199"/>
        <end position="221"/>
    </location>
</feature>
<keyword evidence="5 9" id="KW-0812">Transmembrane</keyword>
<comment type="subcellular location">
    <subcellularLocation>
        <location evidence="1">Cell inner membrane</location>
        <topology evidence="1">Multi-pass membrane protein</topology>
    </subcellularLocation>
</comment>
<protein>
    <recommendedName>
        <fullName evidence="12">YeeE/YedE family protein</fullName>
    </recommendedName>
</protein>
<feature type="transmembrane region" description="Helical" evidence="9">
    <location>
        <begin position="80"/>
        <end position="103"/>
    </location>
</feature>
<evidence type="ECO:0000256" key="7">
    <source>
        <dbReference type="ARBA" id="ARBA00023136"/>
    </source>
</evidence>
<dbReference type="Proteomes" id="UP000587070">
    <property type="component" value="Unassembled WGS sequence"/>
</dbReference>
<evidence type="ECO:0000256" key="6">
    <source>
        <dbReference type="ARBA" id="ARBA00022989"/>
    </source>
</evidence>
<comment type="caution">
    <text evidence="10">The sequence shown here is derived from an EMBL/GenBank/DDBJ whole genome shotgun (WGS) entry which is preliminary data.</text>
</comment>
<evidence type="ECO:0000256" key="1">
    <source>
        <dbReference type="ARBA" id="ARBA00004429"/>
    </source>
</evidence>
<dbReference type="PANTHER" id="PTHR30574">
    <property type="entry name" value="INNER MEMBRANE PROTEIN YEDE"/>
    <property type="match status" value="1"/>
</dbReference>
<gene>
    <name evidence="10" type="ORF">GGD90_000790</name>
</gene>
<dbReference type="OrthoDB" id="9794165at2"/>
<evidence type="ECO:0000256" key="2">
    <source>
        <dbReference type="ARBA" id="ARBA00022448"/>
    </source>
</evidence>
<keyword evidence="2" id="KW-0813">Transport</keyword>
<reference evidence="10 11" key="1">
    <citation type="submission" date="2020-08" db="EMBL/GenBank/DDBJ databases">
        <title>Genome sequencing of Purple Non-Sulfur Bacteria from various extreme environments.</title>
        <authorList>
            <person name="Mayer M."/>
        </authorList>
    </citation>
    <scope>NUCLEOTIDE SEQUENCE [LARGE SCALE GENOMIC DNA]</scope>
    <source>
        <strain evidence="10 11">2761</strain>
    </source>
</reference>
<evidence type="ECO:0000256" key="3">
    <source>
        <dbReference type="ARBA" id="ARBA00022475"/>
    </source>
</evidence>